<dbReference type="EMBL" id="CM041554">
    <property type="protein sequence ID" value="KAI3351551.1"/>
    <property type="molecule type" value="Genomic_DNA"/>
</dbReference>
<proteinExistence type="predicted"/>
<reference evidence="1" key="1">
    <citation type="submission" date="2022-04" db="EMBL/GenBank/DDBJ databases">
        <title>Jade perch genome.</title>
        <authorList>
            <person name="Chao B."/>
        </authorList>
    </citation>
    <scope>NUCLEOTIDE SEQUENCE</scope>
    <source>
        <strain evidence="1">CB-2022</strain>
    </source>
</reference>
<gene>
    <name evidence="1" type="ORF">L3Q82_020233</name>
</gene>
<evidence type="ECO:0000313" key="1">
    <source>
        <dbReference type="EMBL" id="KAI3351551.1"/>
    </source>
</evidence>
<keyword evidence="2" id="KW-1185">Reference proteome</keyword>
<sequence>MCRQTETTTPKPVQPNWIIVTVRAKCPHGGFNPKSVHDLSPNLHCVLTSERKAKSRPTPTRRRQAGPGQTPTAAGILGPRPLPTYDHIIWEEAGLSPPSSVQVRPQTPTMRGGDAEIIPPNAGEQ</sequence>
<dbReference type="Proteomes" id="UP000831701">
    <property type="component" value="Chromosome 24"/>
</dbReference>
<accession>A0ACB8V7D9</accession>
<comment type="caution">
    <text evidence="1">The sequence shown here is derived from an EMBL/GenBank/DDBJ whole genome shotgun (WGS) entry which is preliminary data.</text>
</comment>
<organism evidence="1 2">
    <name type="scientific">Scortum barcoo</name>
    <name type="common">barcoo grunter</name>
    <dbReference type="NCBI Taxonomy" id="214431"/>
    <lineage>
        <taxon>Eukaryota</taxon>
        <taxon>Metazoa</taxon>
        <taxon>Chordata</taxon>
        <taxon>Craniata</taxon>
        <taxon>Vertebrata</taxon>
        <taxon>Euteleostomi</taxon>
        <taxon>Actinopterygii</taxon>
        <taxon>Neopterygii</taxon>
        <taxon>Teleostei</taxon>
        <taxon>Neoteleostei</taxon>
        <taxon>Acanthomorphata</taxon>
        <taxon>Eupercaria</taxon>
        <taxon>Centrarchiformes</taxon>
        <taxon>Terapontoidei</taxon>
        <taxon>Terapontidae</taxon>
        <taxon>Scortum</taxon>
    </lineage>
</organism>
<evidence type="ECO:0000313" key="2">
    <source>
        <dbReference type="Proteomes" id="UP000831701"/>
    </source>
</evidence>
<protein>
    <submittedName>
        <fullName evidence="1">Uncharacterized protein</fullName>
    </submittedName>
</protein>
<name>A0ACB8V7D9_9TELE</name>